<dbReference type="InterPro" id="IPR013149">
    <property type="entry name" value="ADH-like_C"/>
</dbReference>
<keyword evidence="2" id="KW-0560">Oxidoreductase</keyword>
<evidence type="ECO:0000256" key="3">
    <source>
        <dbReference type="ARBA" id="ARBA00043088"/>
    </source>
</evidence>
<name>A0AA39TTS7_ARMTA</name>
<evidence type="ECO:0000259" key="5">
    <source>
        <dbReference type="SMART" id="SM00829"/>
    </source>
</evidence>
<dbReference type="InterPro" id="IPR013154">
    <property type="entry name" value="ADH-like_N"/>
</dbReference>
<dbReference type="GO" id="GO:0070402">
    <property type="term" value="F:NADPH binding"/>
    <property type="evidence" value="ECO:0007669"/>
    <property type="project" value="TreeGrafter"/>
</dbReference>
<keyword evidence="1" id="KW-0521">NADP</keyword>
<dbReference type="GO" id="GO:0005829">
    <property type="term" value="C:cytosol"/>
    <property type="evidence" value="ECO:0007669"/>
    <property type="project" value="TreeGrafter"/>
</dbReference>
<dbReference type="Proteomes" id="UP001175211">
    <property type="component" value="Unassembled WGS sequence"/>
</dbReference>
<dbReference type="GO" id="GO:0003960">
    <property type="term" value="F:quinone reductase (NADPH) activity"/>
    <property type="evidence" value="ECO:0007669"/>
    <property type="project" value="InterPro"/>
</dbReference>
<protein>
    <recommendedName>
        <fullName evidence="4">Probable quinone oxidoreductase</fullName>
    </recommendedName>
    <alternativeName>
        <fullName evidence="3">NADPH:quinone reductase</fullName>
    </alternativeName>
</protein>
<dbReference type="InterPro" id="IPR020843">
    <property type="entry name" value="ER"/>
</dbReference>
<dbReference type="PANTHER" id="PTHR48106">
    <property type="entry name" value="QUINONE OXIDOREDUCTASE PIG3-RELATED"/>
    <property type="match status" value="1"/>
</dbReference>
<dbReference type="Gene3D" id="3.90.180.10">
    <property type="entry name" value="Medium-chain alcohol dehydrogenases, catalytic domain"/>
    <property type="match status" value="1"/>
</dbReference>
<gene>
    <name evidence="6" type="ORF">EV420DRAFT_1510609</name>
</gene>
<evidence type="ECO:0000313" key="6">
    <source>
        <dbReference type="EMBL" id="KAK0466213.1"/>
    </source>
</evidence>
<dbReference type="EMBL" id="JAUEPS010000004">
    <property type="protein sequence ID" value="KAK0466213.1"/>
    <property type="molecule type" value="Genomic_DNA"/>
</dbReference>
<feature type="domain" description="Enoyl reductase (ER)" evidence="5">
    <location>
        <begin position="50"/>
        <end position="371"/>
    </location>
</feature>
<dbReference type="InterPro" id="IPR047618">
    <property type="entry name" value="QOR-like"/>
</dbReference>
<dbReference type="Gene3D" id="3.40.50.720">
    <property type="entry name" value="NAD(P)-binding Rossmann-like Domain"/>
    <property type="match status" value="1"/>
</dbReference>
<dbReference type="GeneID" id="85355063"/>
<dbReference type="CDD" id="cd05286">
    <property type="entry name" value="QOR2"/>
    <property type="match status" value="1"/>
</dbReference>
<dbReference type="PANTHER" id="PTHR48106:SF13">
    <property type="entry name" value="QUINONE OXIDOREDUCTASE-RELATED"/>
    <property type="match status" value="1"/>
</dbReference>
<evidence type="ECO:0000256" key="2">
    <source>
        <dbReference type="ARBA" id="ARBA00023002"/>
    </source>
</evidence>
<dbReference type="SUPFAM" id="SSF50129">
    <property type="entry name" value="GroES-like"/>
    <property type="match status" value="1"/>
</dbReference>
<dbReference type="GO" id="GO:0035925">
    <property type="term" value="F:mRNA 3'-UTR AU-rich region binding"/>
    <property type="evidence" value="ECO:0007669"/>
    <property type="project" value="TreeGrafter"/>
</dbReference>
<dbReference type="Pfam" id="PF08240">
    <property type="entry name" value="ADH_N"/>
    <property type="match status" value="1"/>
</dbReference>
<dbReference type="InterPro" id="IPR036291">
    <property type="entry name" value="NAD(P)-bd_dom_sf"/>
</dbReference>
<dbReference type="SUPFAM" id="SSF51735">
    <property type="entry name" value="NAD(P)-binding Rossmann-fold domains"/>
    <property type="match status" value="1"/>
</dbReference>
<dbReference type="AlphaFoldDB" id="A0AA39TTS7"/>
<dbReference type="InterPro" id="IPR011032">
    <property type="entry name" value="GroES-like_sf"/>
</dbReference>
<dbReference type="RefSeq" id="XP_060337040.1">
    <property type="nucleotide sequence ID" value="XM_060471515.1"/>
</dbReference>
<dbReference type="Pfam" id="PF00107">
    <property type="entry name" value="ADH_zinc_N"/>
    <property type="match status" value="1"/>
</dbReference>
<dbReference type="SMART" id="SM00829">
    <property type="entry name" value="PKS_ER"/>
    <property type="match status" value="1"/>
</dbReference>
<keyword evidence="7" id="KW-1185">Reference proteome</keyword>
<evidence type="ECO:0000256" key="1">
    <source>
        <dbReference type="ARBA" id="ARBA00022857"/>
    </source>
</evidence>
<reference evidence="6" key="1">
    <citation type="submission" date="2023-06" db="EMBL/GenBank/DDBJ databases">
        <authorList>
            <consortium name="Lawrence Berkeley National Laboratory"/>
            <person name="Ahrendt S."/>
            <person name="Sahu N."/>
            <person name="Indic B."/>
            <person name="Wong-Bajracharya J."/>
            <person name="Merenyi Z."/>
            <person name="Ke H.-M."/>
            <person name="Monk M."/>
            <person name="Kocsube S."/>
            <person name="Drula E."/>
            <person name="Lipzen A."/>
            <person name="Balint B."/>
            <person name="Henrissat B."/>
            <person name="Andreopoulos B."/>
            <person name="Martin F.M."/>
            <person name="Harder C.B."/>
            <person name="Rigling D."/>
            <person name="Ford K.L."/>
            <person name="Foster G.D."/>
            <person name="Pangilinan J."/>
            <person name="Papanicolaou A."/>
            <person name="Barry K."/>
            <person name="LaButti K."/>
            <person name="Viragh M."/>
            <person name="Koriabine M."/>
            <person name="Yan M."/>
            <person name="Riley R."/>
            <person name="Champramary S."/>
            <person name="Plett K.L."/>
            <person name="Tsai I.J."/>
            <person name="Slot J."/>
            <person name="Sipos G."/>
            <person name="Plett J."/>
            <person name="Nagy L.G."/>
            <person name="Grigoriev I.V."/>
        </authorList>
    </citation>
    <scope>NUCLEOTIDE SEQUENCE</scope>
    <source>
        <strain evidence="6">CCBAS 213</strain>
    </source>
</reference>
<evidence type="ECO:0000256" key="4">
    <source>
        <dbReference type="ARBA" id="ARBA00070796"/>
    </source>
</evidence>
<comment type="caution">
    <text evidence="6">The sequence shown here is derived from an EMBL/GenBank/DDBJ whole genome shotgun (WGS) entry which is preliminary data.</text>
</comment>
<evidence type="ECO:0000313" key="7">
    <source>
        <dbReference type="Proteomes" id="UP001175211"/>
    </source>
</evidence>
<accession>A0AA39TTS7</accession>
<dbReference type="FunFam" id="3.40.50.720:FF:000053">
    <property type="entry name" value="Quinone oxidoreductase 1"/>
    <property type="match status" value="1"/>
</dbReference>
<proteinExistence type="predicted"/>
<organism evidence="6 7">
    <name type="scientific">Armillaria tabescens</name>
    <name type="common">Ringless honey mushroom</name>
    <name type="synonym">Agaricus tabescens</name>
    <dbReference type="NCBI Taxonomy" id="1929756"/>
    <lineage>
        <taxon>Eukaryota</taxon>
        <taxon>Fungi</taxon>
        <taxon>Dikarya</taxon>
        <taxon>Basidiomycota</taxon>
        <taxon>Agaricomycotina</taxon>
        <taxon>Agaricomycetes</taxon>
        <taxon>Agaricomycetidae</taxon>
        <taxon>Agaricales</taxon>
        <taxon>Marasmiineae</taxon>
        <taxon>Physalacriaceae</taxon>
        <taxon>Desarmillaria</taxon>
    </lineage>
</organism>
<sequence>MMFPTLPSALIKTISALRATQIYRHFSATYSSNMAGLPSTVQAVSIQKTGDFDVIEKATLPFPKHVPGNLVVKVDYFGVNFIDTYFRKGLYPLKEFPAVLGMEAAGTVVALPTDEKVLNDPDFKKRNYTIGSKVIANNMGVHQTYISIPWLKAPPVPASVDTKIAAAAGLQALTALSFFTEAYNVKQGDVILIHTVAGGLGLLMAQLGKYRGATVIGTTSTKEKAEIAKANGADHVILYTSENTAERVLELTNGEGVHAVFDGVGKDTFEDNFKLLRRKGTFVSLGNASGPIAPFSPLKLVEKNLKFLRPSMPNYLVTPEESNYYVTEVFDLISKGILKINIYKVYPFTAEAVQQAQKDLTGGKTTGKLVIDARA</sequence>